<organism evidence="8 10">
    <name type="scientific">Alistipes finegoldii</name>
    <dbReference type="NCBI Taxonomy" id="214856"/>
    <lineage>
        <taxon>Bacteria</taxon>
        <taxon>Pseudomonadati</taxon>
        <taxon>Bacteroidota</taxon>
        <taxon>Bacteroidia</taxon>
        <taxon>Bacteroidales</taxon>
        <taxon>Rikenellaceae</taxon>
        <taxon>Alistipes</taxon>
    </lineage>
</organism>
<evidence type="ECO:0000256" key="1">
    <source>
        <dbReference type="ARBA" id="ARBA00004651"/>
    </source>
</evidence>
<dbReference type="EMBL" id="VVND01000005">
    <property type="protein sequence ID" value="KAA3159880.1"/>
    <property type="molecule type" value="Genomic_DNA"/>
</dbReference>
<evidence type="ECO:0000313" key="8">
    <source>
        <dbReference type="EMBL" id="MDU0261522.1"/>
    </source>
</evidence>
<gene>
    <name evidence="7" type="ORF">F2A26_04955</name>
    <name evidence="8" type="ORF">RVH17_15640</name>
</gene>
<dbReference type="GO" id="GO:0005886">
    <property type="term" value="C:plasma membrane"/>
    <property type="evidence" value="ECO:0007669"/>
    <property type="project" value="UniProtKB-SubCell"/>
</dbReference>
<keyword evidence="9" id="KW-1185">Reference proteome</keyword>
<name>A0AAE4LQ75_9BACT</name>
<dbReference type="AlphaFoldDB" id="A0AAE4LQ75"/>
<proteinExistence type="predicted"/>
<feature type="transmembrane region" description="Helical" evidence="6">
    <location>
        <begin position="51"/>
        <end position="70"/>
    </location>
</feature>
<evidence type="ECO:0000256" key="6">
    <source>
        <dbReference type="SAM" id="Phobius"/>
    </source>
</evidence>
<keyword evidence="5 6" id="KW-0472">Membrane</keyword>
<sequence>MLGLFYILLFWLIGNALSILTGGYVSGNIIGMILLFAALCMRWVKAETVRPAAKFLLGAMALFFVPYGVGLMDSYRVILDNLWAIVISGIVSTIVVLLVTGQTFQSLNRRSRLRRIRHLRETAPNAPDHD</sequence>
<keyword evidence="2" id="KW-1003">Cell membrane</keyword>
<reference evidence="7 9" key="1">
    <citation type="journal article" date="2019" name="Nat. Med.">
        <title>A library of human gut bacterial isolates paired with longitudinal multiomics data enables mechanistic microbiome research.</title>
        <authorList>
            <person name="Poyet M."/>
            <person name="Groussin M."/>
            <person name="Gibbons S.M."/>
            <person name="Avila-Pacheco J."/>
            <person name="Jiang X."/>
            <person name="Kearney S.M."/>
            <person name="Perrotta A.R."/>
            <person name="Berdy B."/>
            <person name="Zhao S."/>
            <person name="Lieberman T.D."/>
            <person name="Swanson P.K."/>
            <person name="Smith M."/>
            <person name="Roesemann S."/>
            <person name="Alexander J.E."/>
            <person name="Rich S.A."/>
            <person name="Livny J."/>
            <person name="Vlamakis H."/>
            <person name="Clish C."/>
            <person name="Bullock K."/>
            <person name="Deik A."/>
            <person name="Scott J."/>
            <person name="Pierce K.A."/>
            <person name="Xavier R.J."/>
            <person name="Alm E.J."/>
        </authorList>
    </citation>
    <scope>NUCLEOTIDE SEQUENCE [LARGE SCALE GENOMIC DNA]</scope>
    <source>
        <strain evidence="7 9">BIOML-A1</strain>
    </source>
</reference>
<dbReference type="RefSeq" id="WP_130062728.1">
    <property type="nucleotide sequence ID" value="NZ_BAAFKU010000010.1"/>
</dbReference>
<evidence type="ECO:0000256" key="3">
    <source>
        <dbReference type="ARBA" id="ARBA00022692"/>
    </source>
</evidence>
<dbReference type="EMBL" id="JAWDES010000006">
    <property type="protein sequence ID" value="MDU0261522.1"/>
    <property type="molecule type" value="Genomic_DNA"/>
</dbReference>
<comment type="subcellular location">
    <subcellularLocation>
        <location evidence="1">Cell membrane</location>
        <topology evidence="1">Multi-pass membrane protein</topology>
    </subcellularLocation>
</comment>
<feature type="transmembrane region" description="Helical" evidence="6">
    <location>
        <begin position="82"/>
        <end position="104"/>
    </location>
</feature>
<evidence type="ECO:0000256" key="5">
    <source>
        <dbReference type="ARBA" id="ARBA00023136"/>
    </source>
</evidence>
<evidence type="ECO:0000313" key="9">
    <source>
        <dbReference type="Proteomes" id="UP000324870"/>
    </source>
</evidence>
<dbReference type="PANTHER" id="PTHR33931:SF5">
    <property type="entry name" value="UPF0299 MEMBRANE PROTEIN YOHJ"/>
    <property type="match status" value="1"/>
</dbReference>
<dbReference type="Pfam" id="PF03788">
    <property type="entry name" value="LrgA"/>
    <property type="match status" value="1"/>
</dbReference>
<dbReference type="PANTHER" id="PTHR33931">
    <property type="entry name" value="HOLIN-LIKE PROTEIN CIDA-RELATED"/>
    <property type="match status" value="1"/>
</dbReference>
<evidence type="ECO:0000256" key="2">
    <source>
        <dbReference type="ARBA" id="ARBA00022475"/>
    </source>
</evidence>
<evidence type="ECO:0000313" key="7">
    <source>
        <dbReference type="EMBL" id="KAA3159880.1"/>
    </source>
</evidence>
<keyword evidence="3 6" id="KW-0812">Transmembrane</keyword>
<protein>
    <submittedName>
        <fullName evidence="8">CidA/LrgA family protein</fullName>
    </submittedName>
</protein>
<feature type="transmembrane region" description="Helical" evidence="6">
    <location>
        <begin position="28"/>
        <end position="44"/>
    </location>
</feature>
<keyword evidence="4 6" id="KW-1133">Transmembrane helix</keyword>
<accession>A0AAE4LQ75</accession>
<comment type="caution">
    <text evidence="8">The sequence shown here is derived from an EMBL/GenBank/DDBJ whole genome shotgun (WGS) entry which is preliminary data.</text>
</comment>
<evidence type="ECO:0000256" key="4">
    <source>
        <dbReference type="ARBA" id="ARBA00022989"/>
    </source>
</evidence>
<evidence type="ECO:0000313" key="10">
    <source>
        <dbReference type="Proteomes" id="UP001181347"/>
    </source>
</evidence>
<dbReference type="InterPro" id="IPR005538">
    <property type="entry name" value="LrgA/CidA"/>
</dbReference>
<dbReference type="Proteomes" id="UP000324870">
    <property type="component" value="Unassembled WGS sequence"/>
</dbReference>
<reference evidence="8" key="2">
    <citation type="submission" date="2023-10" db="EMBL/GenBank/DDBJ databases">
        <title>Genome Sequence of the Bacteria from From Gut Wall in Crohn's Disease.</title>
        <authorList>
            <person name="Rodriguez-Palacios A."/>
        </authorList>
    </citation>
    <scope>NUCLEOTIDE SEQUENCE</scope>
    <source>
        <strain evidence="8">CavFT-hAR58</strain>
    </source>
</reference>
<dbReference type="Proteomes" id="UP001181347">
    <property type="component" value="Unassembled WGS sequence"/>
</dbReference>